<evidence type="ECO:0000313" key="2">
    <source>
        <dbReference type="Proteomes" id="UP001060919"/>
    </source>
</evidence>
<name>A0A915YCX5_9BACT</name>
<proteinExistence type="predicted"/>
<dbReference type="EMBL" id="AP026867">
    <property type="protein sequence ID" value="BDS10787.1"/>
    <property type="molecule type" value="Genomic_DNA"/>
</dbReference>
<dbReference type="Proteomes" id="UP001060919">
    <property type="component" value="Chromosome"/>
</dbReference>
<gene>
    <name evidence="1" type="ORF">AsAng_0014960</name>
</gene>
<dbReference type="KEGG" id="aup:AsAng_0014960"/>
<accession>A0A915YCX5</accession>
<protein>
    <submittedName>
        <fullName evidence="1">Uncharacterized protein</fullName>
    </submittedName>
</protein>
<sequence>MVAAKTFYSSSLKKVSSSKCDLATYFFYSTEKATDYYKL</sequence>
<evidence type="ECO:0000313" key="1">
    <source>
        <dbReference type="EMBL" id="BDS10787.1"/>
    </source>
</evidence>
<reference evidence="1" key="1">
    <citation type="submission" date="2022-09" db="EMBL/GenBank/DDBJ databases">
        <title>Aureispira anguillicida sp. nov., isolated from Leptocephalus of Japanese eel Anguilla japonica.</title>
        <authorList>
            <person name="Yuasa K."/>
            <person name="Mekata T."/>
            <person name="Ikunari K."/>
        </authorList>
    </citation>
    <scope>NUCLEOTIDE SEQUENCE</scope>
    <source>
        <strain evidence="1">EL160426</strain>
    </source>
</reference>
<organism evidence="1 2">
    <name type="scientific">Aureispira anguillae</name>
    <dbReference type="NCBI Taxonomy" id="2864201"/>
    <lineage>
        <taxon>Bacteria</taxon>
        <taxon>Pseudomonadati</taxon>
        <taxon>Bacteroidota</taxon>
        <taxon>Saprospiria</taxon>
        <taxon>Saprospirales</taxon>
        <taxon>Saprospiraceae</taxon>
        <taxon>Aureispira</taxon>
    </lineage>
</organism>
<dbReference type="AlphaFoldDB" id="A0A915YCX5"/>
<keyword evidence="2" id="KW-1185">Reference proteome</keyword>